<name>L0HEA5_METFS</name>
<sequence>MKVRQMIDTILLEARERGMSPLPGIFPMAEGSGFFGLAVARGDGAIGCLAFVRGEPEGAIFSDENGDLFGDKAVILVTRMDQFTLYEVKPDIAEALVMGCRVFDATRLRQGLSEAIPEIGVKSEGVGKLTVVLMKNHEPQQGVRLSIRKDGRVLGSDFTDGTGSAGFRLMHGDYECIVQDRSQQIRVFTLHFRENNQKILIEL</sequence>
<reference evidence="2" key="1">
    <citation type="submission" date="2011-12" db="EMBL/GenBank/DDBJ databases">
        <title>Complete sequence of Methanoregula formicicum SMSP.</title>
        <authorList>
            <person name="Lucas S."/>
            <person name="Han J."/>
            <person name="Lapidus A."/>
            <person name="Cheng J.-F."/>
            <person name="Goodwin L."/>
            <person name="Pitluck S."/>
            <person name="Peters L."/>
            <person name="Ovchinnikova G."/>
            <person name="Teshima H."/>
            <person name="Detter J.C."/>
            <person name="Han C."/>
            <person name="Tapia R."/>
            <person name="Land M."/>
            <person name="Hauser L."/>
            <person name="Kyrpides N."/>
            <person name="Ivanova N."/>
            <person name="Pagani I."/>
            <person name="Imachi H."/>
            <person name="Tamaki H."/>
            <person name="Sekiguchi Y."/>
            <person name="Kamagata Y."/>
            <person name="Cadillo-Quiroz H."/>
            <person name="Zinder S."/>
            <person name="Liu W.-T."/>
            <person name="Woyke T."/>
        </authorList>
    </citation>
    <scope>NUCLEOTIDE SEQUENCE [LARGE SCALE GENOMIC DNA]</scope>
    <source>
        <strain evidence="2">DSM 22288 / NBRC 105244 / SMSP</strain>
    </source>
</reference>
<dbReference type="RefSeq" id="WP_015285075.1">
    <property type="nucleotide sequence ID" value="NC_019943.1"/>
</dbReference>
<dbReference type="Proteomes" id="UP000010824">
    <property type="component" value="Chromosome"/>
</dbReference>
<dbReference type="GeneID" id="14310375"/>
<gene>
    <name evidence="1" type="ordered locus">Metfor_1062</name>
</gene>
<organism evidence="1 2">
    <name type="scientific">Methanoregula formicica (strain DSM 22288 / NBRC 105244 / SMSP)</name>
    <dbReference type="NCBI Taxonomy" id="593750"/>
    <lineage>
        <taxon>Archaea</taxon>
        <taxon>Methanobacteriati</taxon>
        <taxon>Methanobacteriota</taxon>
        <taxon>Stenosarchaea group</taxon>
        <taxon>Methanomicrobia</taxon>
        <taxon>Methanomicrobiales</taxon>
        <taxon>Methanoregulaceae</taxon>
        <taxon>Methanoregula</taxon>
    </lineage>
</organism>
<evidence type="ECO:0000313" key="1">
    <source>
        <dbReference type="EMBL" id="AGB02111.1"/>
    </source>
</evidence>
<evidence type="ECO:0000313" key="2">
    <source>
        <dbReference type="Proteomes" id="UP000010824"/>
    </source>
</evidence>
<dbReference type="HOGENOM" id="CLU_079808_0_0_2"/>
<dbReference type="KEGG" id="mfo:Metfor_1062"/>
<dbReference type="AlphaFoldDB" id="L0HEA5"/>
<reference evidence="1 2" key="2">
    <citation type="journal article" date="2014" name="Genome Announc.">
        <title>Complete Genome Sequence of Methanoregula formicica SMSPT, a Mesophilic Hydrogenotrophic Methanogen Isolated from a Methanogenic Upflow Anaerobic Sludge Blanket Reactor.</title>
        <authorList>
            <person name="Yamamoto K."/>
            <person name="Tamaki H."/>
            <person name="Cadillo-Quiroz H."/>
            <person name="Imachi H."/>
            <person name="Kyrpides N."/>
            <person name="Woyke T."/>
            <person name="Goodwin L."/>
            <person name="Zinder S.H."/>
            <person name="Kamagata Y."/>
            <person name="Liu W.T."/>
        </authorList>
    </citation>
    <scope>NUCLEOTIDE SEQUENCE [LARGE SCALE GENOMIC DNA]</scope>
    <source>
        <strain evidence="2">DSM 22288 / NBRC 105244 / SMSP</strain>
    </source>
</reference>
<dbReference type="STRING" id="593750.Metfor_1062"/>
<dbReference type="InParanoid" id="L0HEA5"/>
<dbReference type="OrthoDB" id="105182at2157"/>
<dbReference type="EMBL" id="CP003167">
    <property type="protein sequence ID" value="AGB02111.1"/>
    <property type="molecule type" value="Genomic_DNA"/>
</dbReference>
<keyword evidence="2" id="KW-1185">Reference proteome</keyword>
<proteinExistence type="predicted"/>
<protein>
    <submittedName>
        <fullName evidence="1">Uncharacterized protein</fullName>
    </submittedName>
</protein>
<dbReference type="eggNOG" id="arCOG09604">
    <property type="taxonomic scope" value="Archaea"/>
</dbReference>
<accession>L0HEA5</accession>